<dbReference type="NCBIfam" id="NF047822">
    <property type="entry name" value="ChporEntbacChiP"/>
    <property type="match status" value="1"/>
</dbReference>
<keyword evidence="3 4" id="KW-0732">Signal</keyword>
<name>A0A0E1NN46_YERPA</name>
<evidence type="ECO:0000313" key="6">
    <source>
        <dbReference type="Proteomes" id="UP000001971"/>
    </source>
</evidence>
<sequence length="473" mass="52667" precursor="true">MVTHCQIAAHKAKRKTLALAIAGVLFGTGFMAAPEARADGFIDDSSLTGGIYYWQRQRDRKDMTPTSPEYGKYVANLHHSTFNANLAFSSGYVADMFGLDLAAFGAVEISNSGPAAPNEIGFSDAKTRWDEKWTGDKSGVSVYRAAAKFKLGDFWARGGYIQSTGQTLLAPHWSFMPGTYRGAEGGAKFDFDTAGALSMSYMWTDEYKAPWYQNMYHFRQADGLTGVSYLHSFGAKYDFKNNLVMEAAFGQAKDYMDQYFAKASYAFPVAGNDLRTTYQFYGAKDKVDGGASNANDVYDGLAWLQALTLGYTTGPFDLRLEGTWAKADGNQGYFLQRMTPGYATSNGRLDVWWDSRSDFNANGEKALFGGVMYDLKNWNMAGWSVGTSYAYGWDAKPSTNPKFDQNTRLKESAWNFDILYTLQEGRAKGTLFKLHYTLYDNHTNIPSYGDGFGNVFQDEKDVKFIVIAPFTLF</sequence>
<keyword evidence="2" id="KW-0813">Transport</keyword>
<organism evidence="5 6">
    <name type="scientific">Yersinia pestis bv. Antiqua (strain Antiqua)</name>
    <dbReference type="NCBI Taxonomy" id="360102"/>
    <lineage>
        <taxon>Bacteria</taxon>
        <taxon>Pseudomonadati</taxon>
        <taxon>Pseudomonadota</taxon>
        <taxon>Gammaproteobacteria</taxon>
        <taxon>Enterobacterales</taxon>
        <taxon>Yersiniaceae</taxon>
        <taxon>Yersinia</taxon>
    </lineage>
</organism>
<evidence type="ECO:0000256" key="2">
    <source>
        <dbReference type="ARBA" id="ARBA00022448"/>
    </source>
</evidence>
<evidence type="ECO:0000313" key="5">
    <source>
        <dbReference type="EMBL" id="ABG14431.1"/>
    </source>
</evidence>
<dbReference type="KEGG" id="ypa:YPA_2466"/>
<dbReference type="Gene3D" id="2.40.160.10">
    <property type="entry name" value="Porin"/>
    <property type="match status" value="1"/>
</dbReference>
<comment type="similarity">
    <text evidence="1">Belongs to the outer membrane porin (Opr) (TC 1.B.25) family.</text>
</comment>
<dbReference type="GO" id="GO:0016020">
    <property type="term" value="C:membrane"/>
    <property type="evidence" value="ECO:0007669"/>
    <property type="project" value="InterPro"/>
</dbReference>
<evidence type="ECO:0000256" key="3">
    <source>
        <dbReference type="ARBA" id="ARBA00022729"/>
    </source>
</evidence>
<accession>A0A0E1NN46</accession>
<dbReference type="EMBL" id="CP000308">
    <property type="protein sequence ID" value="ABG14431.1"/>
    <property type="molecule type" value="Genomic_DNA"/>
</dbReference>
<gene>
    <name evidence="5" type="ordered locus">YPA_2466</name>
</gene>
<reference evidence="5 6" key="1">
    <citation type="journal article" date="2006" name="J. Bacteriol.">
        <title>Complete genome sequence of Yersinia pestis strains Antiqua and Nepal516: evidence of gene reduction in an emerging pathogen.</title>
        <authorList>
            <person name="Chain P.S."/>
            <person name="Hu P."/>
            <person name="Malfatti S.A."/>
            <person name="Radnedge L."/>
            <person name="Larimer F."/>
            <person name="Vergez L.M."/>
            <person name="Worsham P."/>
            <person name="Chu M.C."/>
            <person name="Andersen G.L."/>
        </authorList>
    </citation>
    <scope>NUCLEOTIDE SEQUENCE [LARGE SCALE GENOMIC DNA]</scope>
    <source>
        <strain evidence="5 6">Antiqua</strain>
    </source>
</reference>
<proteinExistence type="inferred from homology"/>
<evidence type="ECO:0000256" key="1">
    <source>
        <dbReference type="ARBA" id="ARBA00009075"/>
    </source>
</evidence>
<dbReference type="InterPro" id="IPR058075">
    <property type="entry name" value="Chitoporin"/>
</dbReference>
<evidence type="ECO:0000256" key="4">
    <source>
        <dbReference type="SAM" id="SignalP"/>
    </source>
</evidence>
<evidence type="ECO:0008006" key="7">
    <source>
        <dbReference type="Google" id="ProtNLM"/>
    </source>
</evidence>
<protein>
    <recommendedName>
        <fullName evidence="7">OprD family outer membrane porin</fullName>
    </recommendedName>
</protein>
<dbReference type="PANTHER" id="PTHR34596">
    <property type="entry name" value="CHITOPORIN"/>
    <property type="match status" value="1"/>
</dbReference>
<feature type="signal peptide" evidence="4">
    <location>
        <begin position="1"/>
        <end position="32"/>
    </location>
</feature>
<dbReference type="Pfam" id="PF03573">
    <property type="entry name" value="OprD"/>
    <property type="match status" value="1"/>
</dbReference>
<dbReference type="InterPro" id="IPR023614">
    <property type="entry name" value="Porin_dom_sf"/>
</dbReference>
<dbReference type="GO" id="GO:0015772">
    <property type="term" value="P:oligosaccharide transport"/>
    <property type="evidence" value="ECO:0007669"/>
    <property type="project" value="TreeGrafter"/>
</dbReference>
<dbReference type="PANTHER" id="PTHR34596:SF2">
    <property type="entry name" value="CHITOPORIN"/>
    <property type="match status" value="1"/>
</dbReference>
<dbReference type="PATRIC" id="fig|360102.15.peg.1118"/>
<dbReference type="GO" id="GO:0015288">
    <property type="term" value="F:porin activity"/>
    <property type="evidence" value="ECO:0007669"/>
    <property type="project" value="TreeGrafter"/>
</dbReference>
<feature type="chain" id="PRO_5010027491" description="OprD family outer membrane porin" evidence="4">
    <location>
        <begin position="33"/>
        <end position="473"/>
    </location>
</feature>
<dbReference type="HOGENOM" id="CLU_045968_0_0_6"/>
<dbReference type="AlphaFoldDB" id="A0A0E1NN46"/>
<dbReference type="GeneID" id="57976060"/>
<dbReference type="InterPro" id="IPR005318">
    <property type="entry name" value="OM_porin_bac"/>
</dbReference>
<dbReference type="RefSeq" id="WP_002210355.1">
    <property type="nucleotide sequence ID" value="NC_008150.1"/>
</dbReference>
<dbReference type="Proteomes" id="UP000001971">
    <property type="component" value="Chromosome"/>
</dbReference>